<reference evidence="1" key="1">
    <citation type="submission" date="2020-12" db="EMBL/GenBank/DDBJ databases">
        <title>Enhanced detection system for hospital associated transmission using whole genome sequencing surveillance.</title>
        <authorList>
            <person name="Harrison L.H."/>
            <person name="Van Tyne D."/>
            <person name="Marsh J.W."/>
            <person name="Griffith M.P."/>
            <person name="Snyder D.J."/>
            <person name="Cooper V.S."/>
            <person name="Mustapha M."/>
        </authorList>
    </citation>
    <scope>NUCLEOTIDE SEQUENCE</scope>
    <source>
        <strain evidence="1">PSB00042</strain>
    </source>
</reference>
<dbReference type="EMBL" id="JAEHTE010000001">
    <property type="protein sequence ID" value="MBI6882486.1"/>
    <property type="molecule type" value="Genomic_DNA"/>
</dbReference>
<protein>
    <submittedName>
        <fullName evidence="1">Uncharacterized protein</fullName>
    </submittedName>
</protein>
<evidence type="ECO:0000313" key="2">
    <source>
        <dbReference type="Proteomes" id="UP000637061"/>
    </source>
</evidence>
<comment type="caution">
    <text evidence="1">The sequence shown here is derived from an EMBL/GenBank/DDBJ whole genome shotgun (WGS) entry which is preliminary data.</text>
</comment>
<name>A0A8I1JHA9_PSEPU</name>
<dbReference type="AlphaFoldDB" id="A0A8I1JHA9"/>
<gene>
    <name evidence="1" type="ORF">JEU22_01015</name>
</gene>
<organism evidence="1 2">
    <name type="scientific">Pseudomonas putida</name>
    <name type="common">Arthrobacter siderocapsulatus</name>
    <dbReference type="NCBI Taxonomy" id="303"/>
    <lineage>
        <taxon>Bacteria</taxon>
        <taxon>Pseudomonadati</taxon>
        <taxon>Pseudomonadota</taxon>
        <taxon>Gammaproteobacteria</taxon>
        <taxon>Pseudomonadales</taxon>
        <taxon>Pseudomonadaceae</taxon>
        <taxon>Pseudomonas</taxon>
    </lineage>
</organism>
<dbReference type="RefSeq" id="WP_198746103.1">
    <property type="nucleotide sequence ID" value="NZ_JAEHTE010000001.1"/>
</dbReference>
<proteinExistence type="predicted"/>
<dbReference type="Proteomes" id="UP000637061">
    <property type="component" value="Unassembled WGS sequence"/>
</dbReference>
<accession>A0A8I1JHA9</accession>
<sequence>MSNKIPALIQFRQHVDTQIQLGKLKAPEDPLIYAIKERQRHEVAHRIDISNHKSGHVDSEGRSYSATRSHLARIFYRDDILNHDDYLYVFDTIGNKSRGILLTQLVNNNCDGYDTLGEKNLWIEAFLKSYSKFPLEENEVSFAGDVLNDGRLLKLLSVHMASAEESAATHLQIEETLTRSGRAHRMNVELHFLKTAFVNEENSIPDQAHIDAWLDQYAIVLELRRENAKSIVGKTQVNLIQNQLRCLSGYESVLVNDKPKLEKVAQALLRSMDEDIDHLIEFMKQPASKAIYAFGKPENKGEGERIGKAMGQFSEAITSGPVEPQKAKHLLELMVISIISVNQKNLQRRDVVDFIDKVKDKVDWGLITKSLNSKGRAVLIDLIPDSDYIIPHLPKQDRGRVLEDDLGI</sequence>
<evidence type="ECO:0000313" key="1">
    <source>
        <dbReference type="EMBL" id="MBI6882486.1"/>
    </source>
</evidence>